<feature type="domain" description="Peptidase M24" evidence="7">
    <location>
        <begin position="230"/>
        <end position="431"/>
    </location>
</feature>
<evidence type="ECO:0000256" key="3">
    <source>
        <dbReference type="ARBA" id="ARBA00022723"/>
    </source>
</evidence>
<dbReference type="PANTHER" id="PTHR46112:SF2">
    <property type="entry name" value="XAA-PRO AMINOPEPTIDASE P-RELATED"/>
    <property type="match status" value="1"/>
</dbReference>
<name>A0A369JJ04_HYPMA</name>
<evidence type="ECO:0000256" key="4">
    <source>
        <dbReference type="ARBA" id="ARBA00022801"/>
    </source>
</evidence>
<evidence type="ECO:0000256" key="2">
    <source>
        <dbReference type="ARBA" id="ARBA00008766"/>
    </source>
</evidence>
<comment type="similarity">
    <text evidence="2 6">Belongs to the peptidase M24B family.</text>
</comment>
<comment type="caution">
    <text evidence="8">The sequence shown here is derived from an EMBL/GenBank/DDBJ whole genome shotgun (WGS) entry which is preliminary data.</text>
</comment>
<protein>
    <submittedName>
        <fullName evidence="8">Peptidase C18A7.01</fullName>
    </submittedName>
</protein>
<dbReference type="InterPro" id="IPR036005">
    <property type="entry name" value="Creatinase/aminopeptidase-like"/>
</dbReference>
<keyword evidence="4" id="KW-0378">Hydrolase</keyword>
<evidence type="ECO:0000256" key="6">
    <source>
        <dbReference type="RuleBase" id="RU000590"/>
    </source>
</evidence>
<dbReference type="GO" id="GO:0046872">
    <property type="term" value="F:metal ion binding"/>
    <property type="evidence" value="ECO:0007669"/>
    <property type="project" value="UniProtKB-KW"/>
</dbReference>
<keyword evidence="3 6" id="KW-0479">Metal-binding</keyword>
<reference evidence="8" key="1">
    <citation type="submission" date="2018-04" db="EMBL/GenBank/DDBJ databases">
        <title>Whole genome sequencing of Hypsizygus marmoreus.</title>
        <authorList>
            <person name="Choi I.-G."/>
            <person name="Min B."/>
            <person name="Kim J.-G."/>
            <person name="Kim S."/>
            <person name="Oh Y.-L."/>
            <person name="Kong W.-S."/>
            <person name="Park H."/>
            <person name="Jeong J."/>
            <person name="Song E.-S."/>
        </authorList>
    </citation>
    <scope>NUCLEOTIDE SEQUENCE [LARGE SCALE GENOMIC DNA]</scope>
    <source>
        <strain evidence="8">51987-8</strain>
    </source>
</reference>
<keyword evidence="5" id="KW-0464">Manganese</keyword>
<sequence>MSTGKRQTSGDESVRKLPDVLFHSTRRWKAGILYSFVVWLTLSSYISSRSQWTRPIPPFAHLENHCANLHPISSSEFHRRQTTLAAVLRSLNASAYIAEPGASATFYGNISNVQWKLSERPLLLIVTPVPSGDNTKAKISLLTPKFEATRAKALPIPSEVDYIEWPEDGNPYHFVTSILHHLNATVFLDGSIRKFLADGLQEALPNVTIVTAPNEVTQLRERKSDAEIDLLKCANEATLITIRAVHKKLYFGVRESEARTMMASALSAVGLKKGGCLTLFGENAALPHGSGTDRVLTESDLALFDCTGSLHGYFSDVTRTVALPGSKIPLRHRQIWEHIKSAQKVALLAARASVLTKEVDAASRTYLALAGYASYFTHRLGHGIGLEVHEEPYLRGGSNTSIKIGHTFSNEPGVYIENEVGVRLEDCFFINKEGEPVLLTQGIGGQSASPWSP</sequence>
<organism evidence="8 9">
    <name type="scientific">Hypsizygus marmoreus</name>
    <name type="common">White beech mushroom</name>
    <name type="synonym">Agaricus marmoreus</name>
    <dbReference type="NCBI Taxonomy" id="39966"/>
    <lineage>
        <taxon>Eukaryota</taxon>
        <taxon>Fungi</taxon>
        <taxon>Dikarya</taxon>
        <taxon>Basidiomycota</taxon>
        <taxon>Agaricomycotina</taxon>
        <taxon>Agaricomycetes</taxon>
        <taxon>Agaricomycetidae</taxon>
        <taxon>Agaricales</taxon>
        <taxon>Tricholomatineae</taxon>
        <taxon>Lyophyllaceae</taxon>
        <taxon>Hypsizygus</taxon>
    </lineage>
</organism>
<dbReference type="InterPro" id="IPR000994">
    <property type="entry name" value="Pept_M24"/>
</dbReference>
<dbReference type="Gene3D" id="3.90.230.10">
    <property type="entry name" value="Creatinase/methionine aminopeptidase superfamily"/>
    <property type="match status" value="1"/>
</dbReference>
<dbReference type="InterPro" id="IPR050659">
    <property type="entry name" value="Peptidase_M24B"/>
</dbReference>
<dbReference type="InterPro" id="IPR001131">
    <property type="entry name" value="Peptidase_M24B_aminopep-P_CS"/>
</dbReference>
<proteinExistence type="inferred from homology"/>
<accession>A0A369JJ04</accession>
<dbReference type="SUPFAM" id="SSF53092">
    <property type="entry name" value="Creatinase/prolidase N-terminal domain"/>
    <property type="match status" value="1"/>
</dbReference>
<evidence type="ECO:0000313" key="8">
    <source>
        <dbReference type="EMBL" id="RDB21302.1"/>
    </source>
</evidence>
<dbReference type="Proteomes" id="UP000076154">
    <property type="component" value="Unassembled WGS sequence"/>
</dbReference>
<evidence type="ECO:0000256" key="1">
    <source>
        <dbReference type="ARBA" id="ARBA00001936"/>
    </source>
</evidence>
<dbReference type="SUPFAM" id="SSF55920">
    <property type="entry name" value="Creatinase/aminopeptidase"/>
    <property type="match status" value="1"/>
</dbReference>
<evidence type="ECO:0000259" key="7">
    <source>
        <dbReference type="Pfam" id="PF00557"/>
    </source>
</evidence>
<dbReference type="STRING" id="39966.A0A369JJ04"/>
<keyword evidence="9" id="KW-1185">Reference proteome</keyword>
<dbReference type="PROSITE" id="PS00491">
    <property type="entry name" value="PROLINE_PEPTIDASE"/>
    <property type="match status" value="1"/>
</dbReference>
<dbReference type="GO" id="GO:0016787">
    <property type="term" value="F:hydrolase activity"/>
    <property type="evidence" value="ECO:0007669"/>
    <property type="project" value="UniProtKB-KW"/>
</dbReference>
<dbReference type="PANTHER" id="PTHR46112">
    <property type="entry name" value="AMINOPEPTIDASE"/>
    <property type="match status" value="1"/>
</dbReference>
<comment type="cofactor">
    <cofactor evidence="1">
        <name>Mn(2+)</name>
        <dbReference type="ChEBI" id="CHEBI:29035"/>
    </cofactor>
</comment>
<gene>
    <name evidence="8" type="ORF">Hypma_011458</name>
</gene>
<evidence type="ECO:0000256" key="5">
    <source>
        <dbReference type="ARBA" id="ARBA00023211"/>
    </source>
</evidence>
<dbReference type="InterPro" id="IPR029149">
    <property type="entry name" value="Creatin/AminoP/Spt16_N"/>
</dbReference>
<dbReference type="InParanoid" id="A0A369JJ04"/>
<evidence type="ECO:0000313" key="9">
    <source>
        <dbReference type="Proteomes" id="UP000076154"/>
    </source>
</evidence>
<dbReference type="AlphaFoldDB" id="A0A369JJ04"/>
<dbReference type="Gene3D" id="3.40.350.10">
    <property type="entry name" value="Creatinase/prolidase N-terminal domain"/>
    <property type="match status" value="1"/>
</dbReference>
<dbReference type="OrthoDB" id="9995434at2759"/>
<dbReference type="EMBL" id="LUEZ02000055">
    <property type="protein sequence ID" value="RDB21302.1"/>
    <property type="molecule type" value="Genomic_DNA"/>
</dbReference>
<dbReference type="Pfam" id="PF00557">
    <property type="entry name" value="Peptidase_M24"/>
    <property type="match status" value="1"/>
</dbReference>